<keyword evidence="1" id="KW-0732">Signal</keyword>
<dbReference type="CDD" id="cd16027">
    <property type="entry name" value="SGSH"/>
    <property type="match status" value="1"/>
</dbReference>
<proteinExistence type="predicted"/>
<feature type="domain" description="Sulfatase N-terminal" evidence="2">
    <location>
        <begin position="24"/>
        <end position="314"/>
    </location>
</feature>
<dbReference type="PANTHER" id="PTHR43751:SF1">
    <property type="entry name" value="SULFATASE ATSG-RELATED"/>
    <property type="match status" value="1"/>
</dbReference>
<comment type="caution">
    <text evidence="3">The sequence shown here is derived from an EMBL/GenBank/DDBJ whole genome shotgun (WGS) entry which is preliminary data.</text>
</comment>
<keyword evidence="4" id="KW-1185">Reference proteome</keyword>
<sequence>MKYILLHVFVIFMGFSARAQQERPNILFVVLDDAGTDMGAYGSSYVNTPAFDEIAKAGLLFNKAYTPNAKCAPSRAAILTGRNSWQLDAAVNHLAYFPTKFKTFPEVLAAHGYAVGYTGKGWGPGIAETEDNRPRYLTGKGYNELTLTPPTAAISSNDYAGNFNMFLDEVDGTRPWSFWVGSLEPHRGYEFNSGVSLGNKKPEMITDFPNYWPDTEVVRKDLLDYAYEIEYMDRQVKLILDMLKDKKMMENTLIVYTSDHGMPFPRVKGNQYETSNHIPLAISWGNKIVARGSVINDFISFIDIAPTILEAANIPWAKSEMQPFTGKSLFEYFTSDANNLNKGRNFVLVGKERHDTGRPNDVGYPIRGVYKDSMLYLKNYEPQRWPSGNPETGYLNTDGSPTKTLLLNQRRSGENYDFWKMNFGKRPTEELYNLLQDPFCVENLANDMDWLATKTYLQSFMEAKLKEQGDWRVSGYGFLYEQFPMTNGNGFYDAFFKGVKPNTGWVSDSDFEGFFITDDGKNDGPVSIPGDQ</sequence>
<evidence type="ECO:0000313" key="4">
    <source>
        <dbReference type="Proteomes" id="UP001597012"/>
    </source>
</evidence>
<feature type="signal peptide" evidence="1">
    <location>
        <begin position="1"/>
        <end position="19"/>
    </location>
</feature>
<protein>
    <submittedName>
        <fullName evidence="3">Sulfatase</fullName>
    </submittedName>
</protein>
<name>A0ABW3B7S6_9FLAO</name>
<dbReference type="SUPFAM" id="SSF53649">
    <property type="entry name" value="Alkaline phosphatase-like"/>
    <property type="match status" value="1"/>
</dbReference>
<dbReference type="InterPro" id="IPR000917">
    <property type="entry name" value="Sulfatase_N"/>
</dbReference>
<organism evidence="3 4">
    <name type="scientific">Maribacter chungangensis</name>
    <dbReference type="NCBI Taxonomy" id="1069117"/>
    <lineage>
        <taxon>Bacteria</taxon>
        <taxon>Pseudomonadati</taxon>
        <taxon>Bacteroidota</taxon>
        <taxon>Flavobacteriia</taxon>
        <taxon>Flavobacteriales</taxon>
        <taxon>Flavobacteriaceae</taxon>
        <taxon>Maribacter</taxon>
    </lineage>
</organism>
<dbReference type="RefSeq" id="WP_379936363.1">
    <property type="nucleotide sequence ID" value="NZ_JBHTHY010000024.1"/>
</dbReference>
<dbReference type="InterPro" id="IPR017850">
    <property type="entry name" value="Alkaline_phosphatase_core_sf"/>
</dbReference>
<dbReference type="EMBL" id="JBHTHY010000024">
    <property type="protein sequence ID" value="MFD0799391.1"/>
    <property type="molecule type" value="Genomic_DNA"/>
</dbReference>
<dbReference type="InterPro" id="IPR052701">
    <property type="entry name" value="GAG_Ulvan_Degrading_Sulfatases"/>
</dbReference>
<evidence type="ECO:0000313" key="3">
    <source>
        <dbReference type="EMBL" id="MFD0799391.1"/>
    </source>
</evidence>
<dbReference type="Pfam" id="PF00884">
    <property type="entry name" value="Sulfatase"/>
    <property type="match status" value="1"/>
</dbReference>
<evidence type="ECO:0000259" key="2">
    <source>
        <dbReference type="Pfam" id="PF00884"/>
    </source>
</evidence>
<accession>A0ABW3B7S6</accession>
<evidence type="ECO:0000256" key="1">
    <source>
        <dbReference type="SAM" id="SignalP"/>
    </source>
</evidence>
<dbReference type="Proteomes" id="UP001597012">
    <property type="component" value="Unassembled WGS sequence"/>
</dbReference>
<dbReference type="PANTHER" id="PTHR43751">
    <property type="entry name" value="SULFATASE"/>
    <property type="match status" value="1"/>
</dbReference>
<reference evidence="4" key="1">
    <citation type="journal article" date="2019" name="Int. J. Syst. Evol. Microbiol.">
        <title>The Global Catalogue of Microorganisms (GCM) 10K type strain sequencing project: providing services to taxonomists for standard genome sequencing and annotation.</title>
        <authorList>
            <consortium name="The Broad Institute Genomics Platform"/>
            <consortium name="The Broad Institute Genome Sequencing Center for Infectious Disease"/>
            <person name="Wu L."/>
            <person name="Ma J."/>
        </authorList>
    </citation>
    <scope>NUCLEOTIDE SEQUENCE [LARGE SCALE GENOMIC DNA]</scope>
    <source>
        <strain evidence="4">CCUG 61948</strain>
    </source>
</reference>
<feature type="chain" id="PRO_5045850815" evidence="1">
    <location>
        <begin position="20"/>
        <end position="532"/>
    </location>
</feature>
<dbReference type="Gene3D" id="3.40.720.10">
    <property type="entry name" value="Alkaline Phosphatase, subunit A"/>
    <property type="match status" value="1"/>
</dbReference>
<gene>
    <name evidence="3" type="ORF">ACFQZJ_18105</name>
</gene>